<gene>
    <name evidence="1" type="ORF">HALOF300_02391</name>
</gene>
<sequence>MVVLTDVRGCGVKSRGGVAEFGITEGDFVAACDEQRGFVMHLLGSRRWEADDVMAQLALDLLKSLPRWAAAPEHPCLGAWAHGVAVRTFYSWLRSPGAGRGPGGSALVSAEALADVGAEIEEPPSRGRGSSTTQLMRRQLADRLREAMLAQPGGAAQWARMVTPDGQVRGKTARAALQVLLEVVDPDGAMRRAAGYRTGTWWPGADGGVVDVAS</sequence>
<dbReference type="EMBL" id="CACRYJ010000034">
    <property type="protein sequence ID" value="VZO37318.1"/>
    <property type="molecule type" value="Genomic_DNA"/>
</dbReference>
<dbReference type="Proteomes" id="UP000419743">
    <property type="component" value="Unassembled WGS sequence"/>
</dbReference>
<accession>A0A7M4DJT3</accession>
<name>A0A7M4DJT3_9MICO</name>
<evidence type="ECO:0000313" key="1">
    <source>
        <dbReference type="EMBL" id="VZO37318.1"/>
    </source>
</evidence>
<evidence type="ECO:0000313" key="2">
    <source>
        <dbReference type="Proteomes" id="UP000419743"/>
    </source>
</evidence>
<organism evidence="1 2">
    <name type="scientific">Occultella aeris</name>
    <dbReference type="NCBI Taxonomy" id="2761496"/>
    <lineage>
        <taxon>Bacteria</taxon>
        <taxon>Bacillati</taxon>
        <taxon>Actinomycetota</taxon>
        <taxon>Actinomycetes</taxon>
        <taxon>Micrococcales</taxon>
        <taxon>Ruaniaceae</taxon>
        <taxon>Occultella</taxon>
    </lineage>
</organism>
<keyword evidence="2" id="KW-1185">Reference proteome</keyword>
<comment type="caution">
    <text evidence="1">The sequence shown here is derived from an EMBL/GenBank/DDBJ whole genome shotgun (WGS) entry which is preliminary data.</text>
</comment>
<dbReference type="AlphaFoldDB" id="A0A7M4DJT3"/>
<reference evidence="1 2" key="1">
    <citation type="submission" date="2019-11" db="EMBL/GenBank/DDBJ databases">
        <authorList>
            <person name="Criscuolo A."/>
        </authorList>
    </citation>
    <scope>NUCLEOTIDE SEQUENCE [LARGE SCALE GENOMIC DNA]</scope>
    <source>
        <strain evidence="1">CIP111667</strain>
    </source>
</reference>
<protein>
    <submittedName>
        <fullName evidence="1">Uncharacterized protein</fullName>
    </submittedName>
</protein>
<proteinExistence type="predicted"/>